<dbReference type="OrthoDB" id="5423360at2759"/>
<dbReference type="InterPro" id="IPR036928">
    <property type="entry name" value="AS_sf"/>
</dbReference>
<dbReference type="Gene3D" id="3.90.1300.10">
    <property type="entry name" value="Amidase signature (AS) domain"/>
    <property type="match status" value="1"/>
</dbReference>
<organism evidence="2 3">
    <name type="scientific">Blastomyces gilchristii (strain SLH14081)</name>
    <name type="common">Blastomyces dermatitidis</name>
    <dbReference type="NCBI Taxonomy" id="559298"/>
    <lineage>
        <taxon>Eukaryota</taxon>
        <taxon>Fungi</taxon>
        <taxon>Dikarya</taxon>
        <taxon>Ascomycota</taxon>
        <taxon>Pezizomycotina</taxon>
        <taxon>Eurotiomycetes</taxon>
        <taxon>Eurotiomycetidae</taxon>
        <taxon>Onygenales</taxon>
        <taxon>Ajellomycetaceae</taxon>
        <taxon>Blastomyces</taxon>
    </lineage>
</organism>
<dbReference type="SUPFAM" id="SSF75304">
    <property type="entry name" value="Amidase signature (AS) enzymes"/>
    <property type="match status" value="1"/>
</dbReference>
<dbReference type="KEGG" id="bgh:BDBG_08749"/>
<evidence type="ECO:0000313" key="2">
    <source>
        <dbReference type="EMBL" id="OAT13575.1"/>
    </source>
</evidence>
<sequence length="626" mass="70610">MALGCGNRFFSLRPLFGSKGKTRIPGSTSSSRNRGRFKQYKISPGKLAQPSLSIEEEVQITIGQVEYLLIPHPEVNFLDFESSNNDPTLALVYITKPGQTISGSALRQFRTDTLDRDDVFQPEFFSNVIFYGCKEAEFCLEPDAREELATWNTDTWSCIEGNPTAKAAPGPYVFSRGRTWQPWRVYRDSITLDPPQAGTDGRVIVPSRCYYKPCKERPLDGARISVKDNIDIAGHKTTLCNRAWQDLYPAKTQHANCVQVLIDAGAVIVGKSKLQAMIMREEPLEAVEFTSPFNPRADGYQVPSGSSNGSAAGIGSYEWLDFSLGSDTNGSGRKPAQYNGCFSIRPSTGIMNTDGVVGQFPKFDMPVFFGRDLSRFSDFISVWYGDSPDLRKPSRFPVRILYPHDYLPTTNAEQSLLIDRFIQGLESALGVKREEISLAEEWKRDCPDGKDNDDIAEYLKLAGGYPYYHDSYHHLDDFGKDYKEKYGKAPFVHRAMHWQWDISKKITREERDMYWRRSEIYRQWLLDKIFKADSKDSISIMVFPIEEGRPNYRDVEPAPFSILSGYASLNMSPMMRAPELTTIVGEIPFNSIVTKQEESLPIAASVIGAPAGKLNCEPGLFLQERT</sequence>
<evidence type="ECO:0000259" key="1">
    <source>
        <dbReference type="Pfam" id="PF01425"/>
    </source>
</evidence>
<dbReference type="InterPro" id="IPR023631">
    <property type="entry name" value="Amidase_dom"/>
</dbReference>
<feature type="domain" description="Amidase" evidence="1">
    <location>
        <begin position="216"/>
        <end position="397"/>
    </location>
</feature>
<evidence type="ECO:0000313" key="3">
    <source>
        <dbReference type="Proteomes" id="UP000002038"/>
    </source>
</evidence>
<proteinExistence type="predicted"/>
<protein>
    <submittedName>
        <fullName evidence="2">Amidase</fullName>
    </submittedName>
</protein>
<dbReference type="EMBL" id="GG657474">
    <property type="protein sequence ID" value="OAT13575.1"/>
    <property type="molecule type" value="Genomic_DNA"/>
</dbReference>
<reference evidence="3" key="1">
    <citation type="journal article" date="2015" name="PLoS Genet.">
        <title>The dynamic genome and transcriptome of the human fungal pathogen Blastomyces and close relative Emmonsia.</title>
        <authorList>
            <person name="Munoz J.F."/>
            <person name="Gauthier G.M."/>
            <person name="Desjardins C.A."/>
            <person name="Gallo J.E."/>
            <person name="Holder J."/>
            <person name="Sullivan T.D."/>
            <person name="Marty A.J."/>
            <person name="Carmen J.C."/>
            <person name="Chen Z."/>
            <person name="Ding L."/>
            <person name="Gujja S."/>
            <person name="Magrini V."/>
            <person name="Misas E."/>
            <person name="Mitreva M."/>
            <person name="Priest M."/>
            <person name="Saif S."/>
            <person name="Whiston E.A."/>
            <person name="Young S."/>
            <person name="Zeng Q."/>
            <person name="Goldman W.E."/>
            <person name="Mardis E.R."/>
            <person name="Taylor J.W."/>
            <person name="McEwen J.G."/>
            <person name="Clay O.K."/>
            <person name="Klein B.S."/>
            <person name="Cuomo C.A."/>
        </authorList>
    </citation>
    <scope>NUCLEOTIDE SEQUENCE [LARGE SCALE GENOMIC DNA]</scope>
    <source>
        <strain evidence="3">SLH14081</strain>
    </source>
</reference>
<dbReference type="PANTHER" id="PTHR46310">
    <property type="entry name" value="AMIDASE 1"/>
    <property type="match status" value="1"/>
</dbReference>
<dbReference type="PANTHER" id="PTHR46310:SF7">
    <property type="entry name" value="AMIDASE 1"/>
    <property type="match status" value="1"/>
</dbReference>
<dbReference type="STRING" id="559298.A0A179UZU5"/>
<dbReference type="RefSeq" id="XP_031580987.1">
    <property type="nucleotide sequence ID" value="XM_031723715.1"/>
</dbReference>
<dbReference type="Pfam" id="PF01425">
    <property type="entry name" value="Amidase"/>
    <property type="match status" value="1"/>
</dbReference>
<gene>
    <name evidence="2" type="ORF">BDBG_08749</name>
</gene>
<dbReference type="GeneID" id="8501477"/>
<accession>A0A179UZU5</accession>
<dbReference type="AlphaFoldDB" id="A0A179UZU5"/>
<name>A0A179UZU5_BLAGS</name>
<dbReference type="Proteomes" id="UP000002038">
    <property type="component" value="Unassembled WGS sequence"/>
</dbReference>
<keyword evidence="3" id="KW-1185">Reference proteome</keyword>
<dbReference type="VEuPathDB" id="FungiDB:BDBG_08749"/>